<accession>A0A8C0B3R0</accession>
<reference evidence="2" key="2">
    <citation type="submission" date="2025-09" db="UniProtKB">
        <authorList>
            <consortium name="Ensembl"/>
        </authorList>
    </citation>
    <scope>IDENTIFICATION</scope>
</reference>
<protein>
    <submittedName>
        <fullName evidence="2">Uncharacterized protein</fullName>
    </submittedName>
</protein>
<dbReference type="AlphaFoldDB" id="A0A8C0B3R0"/>
<organism evidence="2 3">
    <name type="scientific">Buteo japonicus</name>
    <dbReference type="NCBI Taxonomy" id="224669"/>
    <lineage>
        <taxon>Eukaryota</taxon>
        <taxon>Metazoa</taxon>
        <taxon>Chordata</taxon>
        <taxon>Craniata</taxon>
        <taxon>Vertebrata</taxon>
        <taxon>Euteleostomi</taxon>
        <taxon>Archelosauria</taxon>
        <taxon>Archosauria</taxon>
        <taxon>Dinosauria</taxon>
        <taxon>Saurischia</taxon>
        <taxon>Theropoda</taxon>
        <taxon>Coelurosauria</taxon>
        <taxon>Aves</taxon>
        <taxon>Neognathae</taxon>
        <taxon>Neoaves</taxon>
        <taxon>Telluraves</taxon>
        <taxon>Accipitrimorphae</taxon>
        <taxon>Accipitriformes</taxon>
        <taxon>Accipitridae</taxon>
        <taxon>Accipitrinae</taxon>
        <taxon>Buteo</taxon>
    </lineage>
</organism>
<sequence length="208" mass="22868">MLVCAIKSAENPGAGDVWLNPTEVEATSHEINLQYLNKAVSAYFKCQKASVSEQACSSSTGTEQRTSASRKRKKREVGCEPEGCRLLTHEFGFSSYKTEKLQKIPFGPHLIQVLPQPQETSSMGAVAVESDSRDLLHENEGGHFGKLHCTRKQLVMSNDCETPAHQMDSDSSPNASQTALSTNDLLDCLVNPHVINLVARLLLERTRV</sequence>
<evidence type="ECO:0000256" key="1">
    <source>
        <dbReference type="SAM" id="MobiDB-lite"/>
    </source>
</evidence>
<proteinExistence type="predicted"/>
<dbReference type="PRINTS" id="PR01886">
    <property type="entry name" value="PASS1"/>
</dbReference>
<feature type="compositionally biased region" description="Polar residues" evidence="1">
    <location>
        <begin position="55"/>
        <end position="67"/>
    </location>
</feature>
<name>A0A8C0B3R0_9AVES</name>
<evidence type="ECO:0000313" key="3">
    <source>
        <dbReference type="Proteomes" id="UP000694555"/>
    </source>
</evidence>
<evidence type="ECO:0000313" key="2">
    <source>
        <dbReference type="Ensembl" id="ENSBJAP00000011307.1"/>
    </source>
</evidence>
<dbReference type="Ensembl" id="ENSBJAT00000011627.1">
    <property type="protein sequence ID" value="ENSBJAP00000011307.1"/>
    <property type="gene ID" value="ENSBJAG00000007665.1"/>
</dbReference>
<reference evidence="2" key="1">
    <citation type="submission" date="2025-08" db="UniProtKB">
        <authorList>
            <consortium name="Ensembl"/>
        </authorList>
    </citation>
    <scope>IDENTIFICATION</scope>
</reference>
<dbReference type="InterPro" id="IPR013296">
    <property type="entry name" value="HSPB1-associated_protein_1"/>
</dbReference>
<feature type="region of interest" description="Disordered" evidence="1">
    <location>
        <begin position="55"/>
        <end position="75"/>
    </location>
</feature>
<keyword evidence="3" id="KW-1185">Reference proteome</keyword>
<dbReference type="Proteomes" id="UP000694555">
    <property type="component" value="Unplaced"/>
</dbReference>